<dbReference type="CDD" id="cd12347">
    <property type="entry name" value="RRM_PPIE"/>
    <property type="match status" value="1"/>
</dbReference>
<keyword evidence="1 2" id="KW-0694">RNA-binding</keyword>
<keyword evidence="6" id="KW-1185">Reference proteome</keyword>
<dbReference type="PROSITE" id="PS50102">
    <property type="entry name" value="RRM"/>
    <property type="match status" value="1"/>
</dbReference>
<gene>
    <name evidence="5" type="ORF">IWQ62_002776</name>
</gene>
<dbReference type="Gene3D" id="3.30.70.330">
    <property type="match status" value="1"/>
</dbReference>
<reference evidence="5" key="1">
    <citation type="submission" date="2022-07" db="EMBL/GenBank/DDBJ databases">
        <title>Phylogenomic reconstructions and comparative analyses of Kickxellomycotina fungi.</title>
        <authorList>
            <person name="Reynolds N.K."/>
            <person name="Stajich J.E."/>
            <person name="Barry K."/>
            <person name="Grigoriev I.V."/>
            <person name="Crous P."/>
            <person name="Smith M.E."/>
        </authorList>
    </citation>
    <scope>NUCLEOTIDE SEQUENCE</scope>
    <source>
        <strain evidence="5">RSA 1196</strain>
    </source>
</reference>
<name>A0A9W8E2C0_9FUNG</name>
<dbReference type="Pfam" id="PF00076">
    <property type="entry name" value="RRM_1"/>
    <property type="match status" value="1"/>
</dbReference>
<accession>A0A9W8E2C0</accession>
<dbReference type="InterPro" id="IPR012677">
    <property type="entry name" value="Nucleotide-bd_a/b_plait_sf"/>
</dbReference>
<dbReference type="InterPro" id="IPR035979">
    <property type="entry name" value="RBD_domain_sf"/>
</dbReference>
<evidence type="ECO:0000256" key="3">
    <source>
        <dbReference type="SAM" id="MobiDB-lite"/>
    </source>
</evidence>
<sequence length="139" mass="15312">MATNSNDKTVVFVSGFDEQVDEKVLAAAFLPFGDIVDVHIPPSKTTDDTHRGFGFVEFEDAEDAKAAVDNMHFSELFGQVIKVNSAKPLRRLEAGISRAVWTDDAWLQKYASMESTSNPPAEEDVAKNDEVSETEAKTE</sequence>
<feature type="domain" description="RRM" evidence="4">
    <location>
        <begin position="9"/>
        <end position="88"/>
    </location>
</feature>
<dbReference type="AlphaFoldDB" id="A0A9W8E2C0"/>
<comment type="caution">
    <text evidence="5">The sequence shown here is derived from an EMBL/GenBank/DDBJ whole genome shotgun (WGS) entry which is preliminary data.</text>
</comment>
<dbReference type="PANTHER" id="PTHR48037:SF1">
    <property type="entry name" value="RRM DOMAIN-CONTAINING PROTEIN"/>
    <property type="match status" value="1"/>
</dbReference>
<evidence type="ECO:0000313" key="5">
    <source>
        <dbReference type="EMBL" id="KAJ1964990.1"/>
    </source>
</evidence>
<evidence type="ECO:0000256" key="2">
    <source>
        <dbReference type="PROSITE-ProRule" id="PRU00176"/>
    </source>
</evidence>
<feature type="compositionally biased region" description="Basic and acidic residues" evidence="3">
    <location>
        <begin position="124"/>
        <end position="139"/>
    </location>
</feature>
<proteinExistence type="predicted"/>
<dbReference type="Proteomes" id="UP001150925">
    <property type="component" value="Unassembled WGS sequence"/>
</dbReference>
<dbReference type="EMBL" id="JANBPY010000642">
    <property type="protein sequence ID" value="KAJ1964990.1"/>
    <property type="molecule type" value="Genomic_DNA"/>
</dbReference>
<evidence type="ECO:0000256" key="1">
    <source>
        <dbReference type="ARBA" id="ARBA00022884"/>
    </source>
</evidence>
<dbReference type="SUPFAM" id="SSF54928">
    <property type="entry name" value="RNA-binding domain, RBD"/>
    <property type="match status" value="1"/>
</dbReference>
<dbReference type="OrthoDB" id="407442at2759"/>
<feature type="region of interest" description="Disordered" evidence="3">
    <location>
        <begin position="112"/>
        <end position="139"/>
    </location>
</feature>
<dbReference type="InterPro" id="IPR034168">
    <property type="entry name" value="PPIE_RRM"/>
</dbReference>
<dbReference type="PANTHER" id="PTHR48037">
    <property type="entry name" value="ATPASE E1"/>
    <property type="match status" value="1"/>
</dbReference>
<dbReference type="GO" id="GO:0003723">
    <property type="term" value="F:RNA binding"/>
    <property type="evidence" value="ECO:0007669"/>
    <property type="project" value="UniProtKB-UniRule"/>
</dbReference>
<evidence type="ECO:0000313" key="6">
    <source>
        <dbReference type="Proteomes" id="UP001150925"/>
    </source>
</evidence>
<dbReference type="InterPro" id="IPR000504">
    <property type="entry name" value="RRM_dom"/>
</dbReference>
<evidence type="ECO:0000259" key="4">
    <source>
        <dbReference type="PROSITE" id="PS50102"/>
    </source>
</evidence>
<dbReference type="SMART" id="SM00360">
    <property type="entry name" value="RRM"/>
    <property type="match status" value="1"/>
</dbReference>
<protein>
    <recommendedName>
        <fullName evidence="4">RRM domain-containing protein</fullName>
    </recommendedName>
</protein>
<organism evidence="5 6">
    <name type="scientific">Dispira parvispora</name>
    <dbReference type="NCBI Taxonomy" id="1520584"/>
    <lineage>
        <taxon>Eukaryota</taxon>
        <taxon>Fungi</taxon>
        <taxon>Fungi incertae sedis</taxon>
        <taxon>Zoopagomycota</taxon>
        <taxon>Kickxellomycotina</taxon>
        <taxon>Dimargaritomycetes</taxon>
        <taxon>Dimargaritales</taxon>
        <taxon>Dimargaritaceae</taxon>
        <taxon>Dispira</taxon>
    </lineage>
</organism>